<gene>
    <name evidence="1" type="ORF">ON006_19385</name>
</gene>
<organism evidence="1 2">
    <name type="scientific">Dyadobacter pollutisoli</name>
    <dbReference type="NCBI Taxonomy" id="2910158"/>
    <lineage>
        <taxon>Bacteria</taxon>
        <taxon>Pseudomonadati</taxon>
        <taxon>Bacteroidota</taxon>
        <taxon>Cytophagia</taxon>
        <taxon>Cytophagales</taxon>
        <taxon>Spirosomataceae</taxon>
        <taxon>Dyadobacter</taxon>
    </lineage>
</organism>
<dbReference type="RefSeq" id="WP_244821026.1">
    <property type="nucleotide sequence ID" value="NZ_CP112998.1"/>
</dbReference>
<dbReference type="EMBL" id="CP112998">
    <property type="protein sequence ID" value="WAC09912.1"/>
    <property type="molecule type" value="Genomic_DNA"/>
</dbReference>
<reference evidence="1" key="1">
    <citation type="submission" date="2022-11" db="EMBL/GenBank/DDBJ databases">
        <title>Dyadobacter pollutisoli sp. nov., isolated from plastic dumped soil.</title>
        <authorList>
            <person name="Kim J.M."/>
            <person name="Kim K.R."/>
            <person name="Lee J.K."/>
            <person name="Hao L."/>
            <person name="Jeon C.O."/>
        </authorList>
    </citation>
    <scope>NUCLEOTIDE SEQUENCE</scope>
    <source>
        <strain evidence="1">U1</strain>
    </source>
</reference>
<dbReference type="KEGG" id="dpf:ON006_19385"/>
<protein>
    <submittedName>
        <fullName evidence="1">Uncharacterized protein</fullName>
    </submittedName>
</protein>
<name>A0A9E8N8K9_9BACT</name>
<dbReference type="AlphaFoldDB" id="A0A9E8N8K9"/>
<accession>A0A9E8N8K9</accession>
<evidence type="ECO:0000313" key="2">
    <source>
        <dbReference type="Proteomes" id="UP001164653"/>
    </source>
</evidence>
<dbReference type="Proteomes" id="UP001164653">
    <property type="component" value="Chromosome"/>
</dbReference>
<evidence type="ECO:0000313" key="1">
    <source>
        <dbReference type="EMBL" id="WAC09912.1"/>
    </source>
</evidence>
<sequence length="57" mass="6538">MVKSPGKMNASELREWKRKSYERAKEYLFSIGQPLVYFGKDGTPVAEYPDGRVEAVQ</sequence>
<proteinExistence type="predicted"/>
<keyword evidence="2" id="KW-1185">Reference proteome</keyword>